<dbReference type="SUPFAM" id="SSF46785">
    <property type="entry name" value="Winged helix' DNA-binding domain"/>
    <property type="match status" value="1"/>
</dbReference>
<dbReference type="InterPro" id="IPR036390">
    <property type="entry name" value="WH_DNA-bd_sf"/>
</dbReference>
<evidence type="ECO:0000313" key="1">
    <source>
        <dbReference type="EMBL" id="RJF72333.1"/>
    </source>
</evidence>
<name>A0A418V898_9DEIO</name>
<gene>
    <name evidence="1" type="ORF">D3875_13035</name>
</gene>
<dbReference type="AlphaFoldDB" id="A0A418V898"/>
<protein>
    <submittedName>
        <fullName evidence="1">ArsR family transcriptional regulator</fullName>
    </submittedName>
</protein>
<dbReference type="EMBL" id="QYUJ01000014">
    <property type="protein sequence ID" value="RJF72333.1"/>
    <property type="molecule type" value="Genomic_DNA"/>
</dbReference>
<sequence length="204" mass="22881">MTPYSITTPEAANLLARPDVARLLKPFMRGPRTLSQVAQAQYMRVETLHYRVQQLRRAGLLRVVGEVPRRGRPLKLYEAVATAFVFSADLLSPEALQELSLGKAWLREFMEELERLTGADEQRTVQVSLNNAGALIWGTADELPERPEHPTAYFTQSAALYLTPAEAEELAAELDTLYQRYEGRSGPKRYGLILGLTPLSRPVD</sequence>
<proteinExistence type="predicted"/>
<dbReference type="RefSeq" id="WP_119764361.1">
    <property type="nucleotide sequence ID" value="NZ_QYUJ01000014.1"/>
</dbReference>
<keyword evidence="2" id="KW-1185">Reference proteome</keyword>
<dbReference type="Gene3D" id="1.10.10.10">
    <property type="entry name" value="Winged helix-like DNA-binding domain superfamily/Winged helix DNA-binding domain"/>
    <property type="match status" value="1"/>
</dbReference>
<accession>A0A418V898</accession>
<comment type="caution">
    <text evidence="1">The sequence shown here is derived from an EMBL/GenBank/DDBJ whole genome shotgun (WGS) entry which is preliminary data.</text>
</comment>
<evidence type="ECO:0000313" key="2">
    <source>
        <dbReference type="Proteomes" id="UP000286287"/>
    </source>
</evidence>
<organism evidence="1 2">
    <name type="scientific">Deinococcus cavernae</name>
    <dbReference type="NCBI Taxonomy" id="2320857"/>
    <lineage>
        <taxon>Bacteria</taxon>
        <taxon>Thermotogati</taxon>
        <taxon>Deinococcota</taxon>
        <taxon>Deinococci</taxon>
        <taxon>Deinococcales</taxon>
        <taxon>Deinococcaceae</taxon>
        <taxon>Deinococcus</taxon>
    </lineage>
</organism>
<dbReference type="Proteomes" id="UP000286287">
    <property type="component" value="Unassembled WGS sequence"/>
</dbReference>
<dbReference type="InterPro" id="IPR036388">
    <property type="entry name" value="WH-like_DNA-bd_sf"/>
</dbReference>
<reference evidence="1 2" key="1">
    <citation type="submission" date="2018-09" db="EMBL/GenBank/DDBJ databases">
        <authorList>
            <person name="Zhu H."/>
        </authorList>
    </citation>
    <scope>NUCLEOTIDE SEQUENCE [LARGE SCALE GENOMIC DNA]</scope>
    <source>
        <strain evidence="1 2">K2S05-167</strain>
    </source>
</reference>
<dbReference type="OrthoDB" id="72459at2"/>